<dbReference type="AlphaFoldDB" id="A0A1F6TTC5"/>
<comment type="caution">
    <text evidence="1">The sequence shown here is derived from an EMBL/GenBank/DDBJ whole genome shotgun (WGS) entry which is preliminary data.</text>
</comment>
<name>A0A1F6TTC5_9PROT</name>
<reference evidence="1 2" key="1">
    <citation type="journal article" date="2016" name="Nat. Commun.">
        <title>Thousands of microbial genomes shed light on interconnected biogeochemical processes in an aquifer system.</title>
        <authorList>
            <person name="Anantharaman K."/>
            <person name="Brown C.T."/>
            <person name="Hug L.A."/>
            <person name="Sharon I."/>
            <person name="Castelle C.J."/>
            <person name="Probst A.J."/>
            <person name="Thomas B.C."/>
            <person name="Singh A."/>
            <person name="Wilkins M.J."/>
            <person name="Karaoz U."/>
            <person name="Brodie E.L."/>
            <person name="Williams K.H."/>
            <person name="Hubbard S.S."/>
            <person name="Banfield J.F."/>
        </authorList>
    </citation>
    <scope>NUCLEOTIDE SEQUENCE [LARGE SCALE GENOMIC DNA]</scope>
</reference>
<dbReference type="EMBL" id="MFTA01000149">
    <property type="protein sequence ID" value="OGI48393.1"/>
    <property type="molecule type" value="Genomic_DNA"/>
</dbReference>
<protein>
    <submittedName>
        <fullName evidence="1">Uncharacterized protein</fullName>
    </submittedName>
</protein>
<gene>
    <name evidence="1" type="ORF">A3B81_02565</name>
</gene>
<proteinExistence type="predicted"/>
<evidence type="ECO:0000313" key="1">
    <source>
        <dbReference type="EMBL" id="OGI48393.1"/>
    </source>
</evidence>
<accession>A0A1F6TTC5</accession>
<evidence type="ECO:0000313" key="2">
    <source>
        <dbReference type="Proteomes" id="UP000179362"/>
    </source>
</evidence>
<dbReference type="Proteomes" id="UP000179362">
    <property type="component" value="Unassembled WGS sequence"/>
</dbReference>
<organism evidence="1 2">
    <name type="scientific">Candidatus Muproteobacteria bacterium RIFCSPHIGHO2_02_FULL_65_16</name>
    <dbReference type="NCBI Taxonomy" id="1817766"/>
    <lineage>
        <taxon>Bacteria</taxon>
        <taxon>Pseudomonadati</taxon>
        <taxon>Pseudomonadota</taxon>
        <taxon>Candidatus Muproteobacteria</taxon>
    </lineage>
</organism>
<sequence length="65" mass="7647">MAERKTGQGGYTYYVSDEQLAAFAKLTLLERLQWLDELRRFMLLAGTPEIAERWERLRRGETITP</sequence>